<feature type="compositionally biased region" description="Low complexity" evidence="1">
    <location>
        <begin position="1323"/>
        <end position="1353"/>
    </location>
</feature>
<organism evidence="3 4">
    <name type="scientific">Gonium pectorale</name>
    <name type="common">Green alga</name>
    <dbReference type="NCBI Taxonomy" id="33097"/>
    <lineage>
        <taxon>Eukaryota</taxon>
        <taxon>Viridiplantae</taxon>
        <taxon>Chlorophyta</taxon>
        <taxon>core chlorophytes</taxon>
        <taxon>Chlorophyceae</taxon>
        <taxon>CS clade</taxon>
        <taxon>Chlamydomonadales</taxon>
        <taxon>Volvocaceae</taxon>
        <taxon>Gonium</taxon>
    </lineage>
</organism>
<comment type="caution">
    <text evidence="3">The sequence shown here is derived from an EMBL/GenBank/DDBJ whole genome shotgun (WGS) entry which is preliminary data.</text>
</comment>
<evidence type="ECO:0000313" key="4">
    <source>
        <dbReference type="Proteomes" id="UP000075714"/>
    </source>
</evidence>
<feature type="region of interest" description="Disordered" evidence="1">
    <location>
        <begin position="1494"/>
        <end position="1536"/>
    </location>
</feature>
<feature type="compositionally biased region" description="Low complexity" evidence="1">
    <location>
        <begin position="1132"/>
        <end position="1150"/>
    </location>
</feature>
<feature type="region of interest" description="Disordered" evidence="1">
    <location>
        <begin position="121"/>
        <end position="143"/>
    </location>
</feature>
<protein>
    <submittedName>
        <fullName evidence="3">Uncharacterized protein</fullName>
    </submittedName>
</protein>
<dbReference type="OrthoDB" id="551461at2759"/>
<feature type="region of interest" description="Disordered" evidence="1">
    <location>
        <begin position="744"/>
        <end position="780"/>
    </location>
</feature>
<feature type="compositionally biased region" description="Low complexity" evidence="1">
    <location>
        <begin position="751"/>
        <end position="763"/>
    </location>
</feature>
<name>A0A150G805_GONPE</name>
<keyword evidence="2" id="KW-1133">Transmembrane helix</keyword>
<keyword evidence="2" id="KW-0812">Transmembrane</keyword>
<feature type="compositionally biased region" description="Low complexity" evidence="1">
    <location>
        <begin position="1259"/>
        <end position="1299"/>
    </location>
</feature>
<feature type="compositionally biased region" description="Polar residues" evidence="1">
    <location>
        <begin position="1572"/>
        <end position="1581"/>
    </location>
</feature>
<feature type="compositionally biased region" description="Low complexity" evidence="1">
    <location>
        <begin position="1457"/>
        <end position="1467"/>
    </location>
</feature>
<feature type="region of interest" description="Disordered" evidence="1">
    <location>
        <begin position="1252"/>
        <end position="1302"/>
    </location>
</feature>
<dbReference type="Proteomes" id="UP000075714">
    <property type="component" value="Unassembled WGS sequence"/>
</dbReference>
<evidence type="ECO:0000256" key="2">
    <source>
        <dbReference type="SAM" id="Phobius"/>
    </source>
</evidence>
<feature type="compositionally biased region" description="Low complexity" evidence="1">
    <location>
        <begin position="163"/>
        <end position="173"/>
    </location>
</feature>
<sequence length="1810" mass="176855">MSLARRSAIAQAMKGKGGSVKSRDRGGSRETSTSDNTSSDKADGSAGGSAGGSGGKGSIWSKPHDKSEVEGGSGPQPYLRDVDLATDSSSQGFGGFGGIMGHAGAGVGGISFGASAPPSLPARVSPQLPPGAETGLGPDMPQLTCSQRAMLPMVNQLLHKHAAAQQQQQQQQPPTAPPQHPAVQQPAWGGYGYGVGAAAGGGASTGGAAGLRWSSVSAPLATGASNSSTGWGSGVGLRTQARPLFSTASVPVLSRVGPGLPGLRDPALELQFQDIVNAVRQEGQGWFNGGDADSCADFGGGSGVYGANWSAGQMGPPEVFTLADAVRRDSSQQAASRRGGAPGTAAAAMMASLAAAPQPSVRYAGANGTAAVAAASVAAAEAAAGAMDLEAMDGLLSALDGFDDCVSLGGVAAGPAGASAPPVDHCRGSSSCSSLLACMQYLDEPEQAEQQRRQHLLPMEPGGGPRCGGVGGFAGAVPGNGNGNGLSYRPGQPDPLVRVAIKLTNRSPDELDPSTVASLRKLLSVYDKLQGMQGYVRPGCTQLLIDAHVAHDHAATAAAAAAAGGGGGSAASSSGGDCSGPPTSSVSVSLEETSSSMSLQPPPFLSPEALGGPLAGADALLNDPRVIGAVGEVARNSGSALTLQLEELAVSVGMDGSIESVSRPVDVPTIVATSCVALAAGCTASPVVVYGTNLDGPSVAFWARLHGVCYELMATPSPDGGLVLRLPPLPGPGLLHLEAELLAGPEGGSSQDQGEAEAGQAQAVEPRPDRQGRGGWGRGRPVAVGPSYPLLVLPTGAAVDELHGVAGLMGPASLRRFVADFGFLLGLPALLSQPLCGVVPVRYGAAATAAAPGEAGAGQAAPSTAWGSTESCAGKETATLSAESGEDGAGAGKAGDTNPGRLLKFTFRELPASGTGAGSAGSPTPGSARTSHDSSVLPAAPASEAWDTPGGDASAGGASSAGAGAAPGAPAKSDGPAMGAVVSAGTVAAAVAGVAAAASAAAAAATAASAAARRRGLSGGAAGPDGLARGACVRASGAGTGTPLSDPASAGSAGGAGAAADPLEGMTNADDEEVVEALMSGPAVRSLLASSTALLRLMLDSRMANCVIAAAAALSELHERCPDRVHAGLAPQQQQQTATRRAAGGEPAAAARGGGGGGMFGLMHAAARAGDLAALAALLPLRAVLGDECNLLARGASGVTPLHLMALLPQAPRLFVGLQRLLPGLEQALVAVRADDGVTPFQLYTLVHMNPGGSPQPPASAGATNGASAGAVAGSSAGSSLGSGSGRSRQSASAGGSSRTRQRVLGEYGQLVQQQLGGASEDASASWGASPSPDAAAAAAGSNSVGSSPSPSMRSVRSALAANIPPEMLLAAAAADADLFSDDWESQRGNSSRGSLNWVDQANLLLRQQLKAVGPEARGSADASGDVAPSAMPTAAATGSGMPPMRKQGSERGLAAGGPAAADGMPDADTTRGVVTCLRSAGGAADDRVLTGTVGAKQQQGQLDARKQQHQHQLREGKDAQTWPPPGGLDGGADTAAFATPLASSSQAASGLLGSPHGERADTEHLPAANFLLSSPPSVANSRGARTSADGAAADGAEGLKAAAVAVSPTAEARGDAAMAPVAVGHESSVAGLAVLGSGPDVAAACAVLAAALVLTPQAARAVAVLPLPAPGGSVLGAASAFALAGACGVLALGGEWSGLRGRSRGGDAGRRILAGLTVMQMVLAAVSFATHGSFLQVASSLLNLAAEAQHVSLLVAAARAAGTGPQAAARGSAALLVALYLLMGPCCQAVAAHWPAWLAPLRHGWLAAR</sequence>
<feature type="compositionally biased region" description="Gly residues" evidence="1">
    <location>
        <begin position="45"/>
        <end position="57"/>
    </location>
</feature>
<evidence type="ECO:0000256" key="1">
    <source>
        <dbReference type="SAM" id="MobiDB-lite"/>
    </source>
</evidence>
<feature type="region of interest" description="Disordered" evidence="1">
    <location>
        <begin position="913"/>
        <end position="977"/>
    </location>
</feature>
<dbReference type="EMBL" id="LSYV01000050">
    <property type="protein sequence ID" value="KXZ45913.1"/>
    <property type="molecule type" value="Genomic_DNA"/>
</dbReference>
<feature type="compositionally biased region" description="Low complexity" evidence="1">
    <location>
        <begin position="570"/>
        <end position="599"/>
    </location>
</feature>
<proteinExistence type="predicted"/>
<feature type="region of interest" description="Disordered" evidence="1">
    <location>
        <begin position="1315"/>
        <end position="1353"/>
    </location>
</feature>
<feature type="region of interest" description="Disordered" evidence="1">
    <location>
        <begin position="159"/>
        <end position="187"/>
    </location>
</feature>
<gene>
    <name evidence="3" type="ORF">GPECTOR_49g497</name>
</gene>
<feature type="region of interest" description="Disordered" evidence="1">
    <location>
        <begin position="1128"/>
        <end position="1150"/>
    </location>
</feature>
<feature type="region of interest" description="Disordered" evidence="1">
    <location>
        <begin position="1"/>
        <end position="86"/>
    </location>
</feature>
<feature type="transmembrane region" description="Helical" evidence="2">
    <location>
        <begin position="1713"/>
        <end position="1736"/>
    </location>
</feature>
<reference evidence="4" key="1">
    <citation type="journal article" date="2016" name="Nat. Commun.">
        <title>The Gonium pectorale genome demonstrates co-option of cell cycle regulation during the evolution of multicellularity.</title>
        <authorList>
            <person name="Hanschen E.R."/>
            <person name="Marriage T.N."/>
            <person name="Ferris P.J."/>
            <person name="Hamaji T."/>
            <person name="Toyoda A."/>
            <person name="Fujiyama A."/>
            <person name="Neme R."/>
            <person name="Noguchi H."/>
            <person name="Minakuchi Y."/>
            <person name="Suzuki M."/>
            <person name="Kawai-Toyooka H."/>
            <person name="Smith D.R."/>
            <person name="Sparks H."/>
            <person name="Anderson J."/>
            <person name="Bakaric R."/>
            <person name="Luria V."/>
            <person name="Karger A."/>
            <person name="Kirschner M.W."/>
            <person name="Durand P.M."/>
            <person name="Michod R.E."/>
            <person name="Nozaki H."/>
            <person name="Olson B.J."/>
        </authorList>
    </citation>
    <scope>NUCLEOTIDE SEQUENCE [LARGE SCALE GENOMIC DNA]</scope>
    <source>
        <strain evidence="4">NIES-2863</strain>
    </source>
</reference>
<feature type="region of interest" description="Disordered" evidence="1">
    <location>
        <begin position="1415"/>
        <end position="1467"/>
    </location>
</feature>
<feature type="transmembrane region" description="Helical" evidence="2">
    <location>
        <begin position="1675"/>
        <end position="1693"/>
    </location>
</feature>
<evidence type="ECO:0000313" key="3">
    <source>
        <dbReference type="EMBL" id="KXZ45913.1"/>
    </source>
</evidence>
<feature type="compositionally biased region" description="Low complexity" evidence="1">
    <location>
        <begin position="949"/>
        <end position="977"/>
    </location>
</feature>
<feature type="region of interest" description="Disordered" evidence="1">
    <location>
        <begin position="1572"/>
        <end position="1592"/>
    </location>
</feature>
<feature type="region of interest" description="Disordered" evidence="1">
    <location>
        <begin position="563"/>
        <end position="603"/>
    </location>
</feature>
<keyword evidence="2" id="KW-0472">Membrane</keyword>
<accession>A0A150G805</accession>
<feature type="region of interest" description="Disordered" evidence="1">
    <location>
        <begin position="853"/>
        <end position="900"/>
    </location>
</feature>
<keyword evidence="4" id="KW-1185">Reference proteome</keyword>
<feature type="region of interest" description="Disordered" evidence="1">
    <location>
        <begin position="1038"/>
        <end position="1064"/>
    </location>
</feature>